<dbReference type="GeneID" id="9683891"/>
<keyword evidence="2 3" id="KW-0040">ANK repeat</keyword>
<feature type="repeat" description="ANK" evidence="3">
    <location>
        <begin position="21"/>
        <end position="53"/>
    </location>
</feature>
<dbReference type="PANTHER" id="PTHR24171">
    <property type="entry name" value="ANKYRIN REPEAT DOMAIN-CONTAINING PROTEIN 39-RELATED"/>
    <property type="match status" value="1"/>
</dbReference>
<evidence type="ECO:0000313" key="5">
    <source>
        <dbReference type="Proteomes" id="UP000001876"/>
    </source>
</evidence>
<dbReference type="InterPro" id="IPR036770">
    <property type="entry name" value="Ankyrin_rpt-contain_sf"/>
</dbReference>
<protein>
    <submittedName>
        <fullName evidence="4">Predicted protein</fullName>
    </submittedName>
</protein>
<evidence type="ECO:0000256" key="1">
    <source>
        <dbReference type="ARBA" id="ARBA00022737"/>
    </source>
</evidence>
<dbReference type="PROSITE" id="PS50297">
    <property type="entry name" value="ANK_REP_REGION"/>
    <property type="match status" value="1"/>
</dbReference>
<name>C1MTA0_MICPC</name>
<feature type="non-terminal residue" evidence="4">
    <location>
        <position position="1"/>
    </location>
</feature>
<keyword evidence="1" id="KW-0677">Repeat</keyword>
<accession>C1MTA0</accession>
<dbReference type="Pfam" id="PF12796">
    <property type="entry name" value="Ank_2"/>
    <property type="match status" value="1"/>
</dbReference>
<dbReference type="Proteomes" id="UP000001876">
    <property type="component" value="Unassembled WGS sequence"/>
</dbReference>
<dbReference type="EMBL" id="GG663739">
    <property type="protein sequence ID" value="EEH57283.1"/>
    <property type="molecule type" value="Genomic_DNA"/>
</dbReference>
<dbReference type="PANTHER" id="PTHR24171:SF8">
    <property type="entry name" value="BRCA1-ASSOCIATED RING DOMAIN PROTEIN 1"/>
    <property type="match status" value="1"/>
</dbReference>
<dbReference type="KEGG" id="mpp:MICPUCDRAFT_8385"/>
<keyword evidence="5" id="KW-1185">Reference proteome</keyword>
<evidence type="ECO:0000256" key="3">
    <source>
        <dbReference type="PROSITE-ProRule" id="PRU00023"/>
    </source>
</evidence>
<dbReference type="eggNOG" id="ENOG502SEKI">
    <property type="taxonomic scope" value="Eukaryota"/>
</dbReference>
<evidence type="ECO:0000256" key="2">
    <source>
        <dbReference type="ARBA" id="ARBA00023043"/>
    </source>
</evidence>
<reference evidence="4 5" key="1">
    <citation type="journal article" date="2009" name="Science">
        <title>Green evolution and dynamic adaptations revealed by genomes of the marine picoeukaryotes Micromonas.</title>
        <authorList>
            <person name="Worden A.Z."/>
            <person name="Lee J.H."/>
            <person name="Mock T."/>
            <person name="Rouze P."/>
            <person name="Simmons M.P."/>
            <person name="Aerts A.L."/>
            <person name="Allen A.E."/>
            <person name="Cuvelier M.L."/>
            <person name="Derelle E."/>
            <person name="Everett M.V."/>
            <person name="Foulon E."/>
            <person name="Grimwood J."/>
            <person name="Gundlach H."/>
            <person name="Henrissat B."/>
            <person name="Napoli C."/>
            <person name="McDonald S.M."/>
            <person name="Parker M.S."/>
            <person name="Rombauts S."/>
            <person name="Salamov A."/>
            <person name="Von Dassow P."/>
            <person name="Badger J.H."/>
            <person name="Coutinho P.M."/>
            <person name="Demir E."/>
            <person name="Dubchak I."/>
            <person name="Gentemann C."/>
            <person name="Eikrem W."/>
            <person name="Gready J.E."/>
            <person name="John U."/>
            <person name="Lanier W."/>
            <person name="Lindquist E.A."/>
            <person name="Lucas S."/>
            <person name="Mayer K.F."/>
            <person name="Moreau H."/>
            <person name="Not F."/>
            <person name="Otillar R."/>
            <person name="Panaud O."/>
            <person name="Pangilinan J."/>
            <person name="Paulsen I."/>
            <person name="Piegu B."/>
            <person name="Poliakov A."/>
            <person name="Robbens S."/>
            <person name="Schmutz J."/>
            <person name="Toulza E."/>
            <person name="Wyss T."/>
            <person name="Zelensky A."/>
            <person name="Zhou K."/>
            <person name="Armbrust E.V."/>
            <person name="Bhattacharya D."/>
            <person name="Goodenough U.W."/>
            <person name="Van de Peer Y."/>
            <person name="Grigoriev I.V."/>
        </authorList>
    </citation>
    <scope>NUCLEOTIDE SEQUENCE [LARGE SCALE GENOMIC DNA]</scope>
    <source>
        <strain evidence="4 5">CCMP1545</strain>
    </source>
</reference>
<feature type="non-terminal residue" evidence="4">
    <location>
        <position position="95"/>
    </location>
</feature>
<gene>
    <name evidence="4" type="ORF">MICPUCDRAFT_8385</name>
</gene>
<organism evidence="5">
    <name type="scientific">Micromonas pusilla (strain CCMP1545)</name>
    <name type="common">Picoplanktonic green alga</name>
    <dbReference type="NCBI Taxonomy" id="564608"/>
    <lineage>
        <taxon>Eukaryota</taxon>
        <taxon>Viridiplantae</taxon>
        <taxon>Chlorophyta</taxon>
        <taxon>Mamiellophyceae</taxon>
        <taxon>Mamiellales</taxon>
        <taxon>Mamiellaceae</taxon>
        <taxon>Micromonas</taxon>
    </lineage>
</organism>
<evidence type="ECO:0000313" key="4">
    <source>
        <dbReference type="EMBL" id="EEH57283.1"/>
    </source>
</evidence>
<dbReference type="GO" id="GO:0004842">
    <property type="term" value="F:ubiquitin-protein transferase activity"/>
    <property type="evidence" value="ECO:0007669"/>
    <property type="project" value="TreeGrafter"/>
</dbReference>
<dbReference type="OrthoDB" id="10057496at2759"/>
<dbReference type="SUPFAM" id="SSF48403">
    <property type="entry name" value="Ankyrin repeat"/>
    <property type="match status" value="1"/>
</dbReference>
<dbReference type="GO" id="GO:0085020">
    <property type="term" value="P:protein K6-linked ubiquitination"/>
    <property type="evidence" value="ECO:0007669"/>
    <property type="project" value="TreeGrafter"/>
</dbReference>
<dbReference type="RefSeq" id="XP_003058828.1">
    <property type="nucleotide sequence ID" value="XM_003058782.1"/>
</dbReference>
<sequence>DKDKMNALIAEGHNVNERNEFGETPLHVAGIAGDASIVATLIDAGADVNARTKGGDSLKMTPTHWMVYGRHVDGLKALIVGGADVNLLNTEGKTP</sequence>
<dbReference type="InterPro" id="IPR002110">
    <property type="entry name" value="Ankyrin_rpt"/>
</dbReference>
<dbReference type="PROSITE" id="PS50088">
    <property type="entry name" value="ANK_REPEAT"/>
    <property type="match status" value="1"/>
</dbReference>
<dbReference type="Gene3D" id="1.25.40.20">
    <property type="entry name" value="Ankyrin repeat-containing domain"/>
    <property type="match status" value="1"/>
</dbReference>
<dbReference type="STRING" id="564608.C1MTA0"/>
<proteinExistence type="predicted"/>
<dbReference type="SMART" id="SM00248">
    <property type="entry name" value="ANK"/>
    <property type="match status" value="2"/>
</dbReference>
<dbReference type="AlphaFoldDB" id="C1MTA0"/>